<evidence type="ECO:0000313" key="3">
    <source>
        <dbReference type="Proteomes" id="UP000299102"/>
    </source>
</evidence>
<name>A0A4C1ZBD6_EUMVA</name>
<sequence length="83" mass="8684">MSFSLSLIKQSAPWKSHQIVGSKAVTAVVTAAVSSPHGHRADADAARGVGNVNGAPSVVDHAPLDAHDKRITRESDNSRDELS</sequence>
<comment type="caution">
    <text evidence="2">The sequence shown here is derived from an EMBL/GenBank/DDBJ whole genome shotgun (WGS) entry which is preliminary data.</text>
</comment>
<dbReference type="EMBL" id="BGZK01001668">
    <property type="protein sequence ID" value="GBP84249.1"/>
    <property type="molecule type" value="Genomic_DNA"/>
</dbReference>
<protein>
    <submittedName>
        <fullName evidence="2">Uncharacterized protein</fullName>
    </submittedName>
</protein>
<dbReference type="Proteomes" id="UP000299102">
    <property type="component" value="Unassembled WGS sequence"/>
</dbReference>
<keyword evidence="3" id="KW-1185">Reference proteome</keyword>
<proteinExistence type="predicted"/>
<organism evidence="2 3">
    <name type="scientific">Eumeta variegata</name>
    <name type="common">Bagworm moth</name>
    <name type="synonym">Eumeta japonica</name>
    <dbReference type="NCBI Taxonomy" id="151549"/>
    <lineage>
        <taxon>Eukaryota</taxon>
        <taxon>Metazoa</taxon>
        <taxon>Ecdysozoa</taxon>
        <taxon>Arthropoda</taxon>
        <taxon>Hexapoda</taxon>
        <taxon>Insecta</taxon>
        <taxon>Pterygota</taxon>
        <taxon>Neoptera</taxon>
        <taxon>Endopterygota</taxon>
        <taxon>Lepidoptera</taxon>
        <taxon>Glossata</taxon>
        <taxon>Ditrysia</taxon>
        <taxon>Tineoidea</taxon>
        <taxon>Psychidae</taxon>
        <taxon>Oiketicinae</taxon>
        <taxon>Eumeta</taxon>
    </lineage>
</organism>
<dbReference type="AlphaFoldDB" id="A0A4C1ZBD6"/>
<evidence type="ECO:0000313" key="2">
    <source>
        <dbReference type="EMBL" id="GBP84249.1"/>
    </source>
</evidence>
<reference evidence="2 3" key="1">
    <citation type="journal article" date="2019" name="Commun. Biol.">
        <title>The bagworm genome reveals a unique fibroin gene that provides high tensile strength.</title>
        <authorList>
            <person name="Kono N."/>
            <person name="Nakamura H."/>
            <person name="Ohtoshi R."/>
            <person name="Tomita M."/>
            <person name="Numata K."/>
            <person name="Arakawa K."/>
        </authorList>
    </citation>
    <scope>NUCLEOTIDE SEQUENCE [LARGE SCALE GENOMIC DNA]</scope>
</reference>
<evidence type="ECO:0000256" key="1">
    <source>
        <dbReference type="SAM" id="MobiDB-lite"/>
    </source>
</evidence>
<feature type="compositionally biased region" description="Basic and acidic residues" evidence="1">
    <location>
        <begin position="62"/>
        <end position="83"/>
    </location>
</feature>
<feature type="region of interest" description="Disordered" evidence="1">
    <location>
        <begin position="36"/>
        <end position="83"/>
    </location>
</feature>
<accession>A0A4C1ZBD6</accession>
<gene>
    <name evidence="2" type="ORF">EVAR_60193_1</name>
</gene>